<dbReference type="RefSeq" id="WP_279523931.1">
    <property type="nucleotide sequence ID" value="NZ_JARVII010000005.1"/>
</dbReference>
<sequence>MRVGAYGPGHSCSQAHFCSPAQAASAKVDHSRGYPIGDGTFADSARGIAPQKDLDLQLSMMANDAYESEKTKLTHTQSERELRNAGWQRLRPAGDHFVDGNNNNVYISNLTPDMLRDEQSGFDAAIYQNDKGQYVVAFRGTDNWFGEKGPGWDSKANFGQASNLETKQYEQARLLAWTAIDAFGEGNVIFTGHSLGGGLASAAMVATGAPGVTFNAAGLSDNTLRSLDPSKTPNALREELANNGQIRRYNIEGELLTGIQQGAMLAPDAVGHEWRLEAPKGASKIPVLNSVELHGGKGDGQAYVEAMREGAPYHPAGKPLPLSATEHLGEAGFNLLTSAGSNAFEAGFNAGKIFNERSQAVSAIFQNEIAKGRVLSGGIQATGEVADGFLDAGAGVVREGGDFVGDAVREGASFFGNVLRNTGKALGLEKPFGQAASFVESVGERANALIDGVSRKAAVLIDKAGDGIKWVAGKAANGVKWASGKLAQGAQWLGDKVTQGAQKIGSAISHGVQKVGNALAGIGKTIAGWF</sequence>
<dbReference type="Gene3D" id="3.40.50.1820">
    <property type="entry name" value="alpha/beta hydrolase"/>
    <property type="match status" value="1"/>
</dbReference>
<evidence type="ECO:0000313" key="1">
    <source>
        <dbReference type="EMBL" id="MDG9698939.1"/>
    </source>
</evidence>
<dbReference type="EMBL" id="JARVII010000005">
    <property type="protein sequence ID" value="MDG9698939.1"/>
    <property type="molecule type" value="Genomic_DNA"/>
</dbReference>
<keyword evidence="2" id="KW-1185">Reference proteome</keyword>
<gene>
    <name evidence="1" type="ORF">QB898_04255</name>
</gene>
<proteinExistence type="predicted"/>
<dbReference type="Pfam" id="PF26363">
    <property type="entry name" value="Phospholipase-like"/>
    <property type="match status" value="1"/>
</dbReference>
<dbReference type="SUPFAM" id="SSF53474">
    <property type="entry name" value="alpha/beta-Hydrolases"/>
    <property type="match status" value="1"/>
</dbReference>
<organism evidence="1 2">
    <name type="scientific">Ottowia cancrivicina</name>
    <dbReference type="NCBI Taxonomy" id="3040346"/>
    <lineage>
        <taxon>Bacteria</taxon>
        <taxon>Pseudomonadati</taxon>
        <taxon>Pseudomonadota</taxon>
        <taxon>Betaproteobacteria</taxon>
        <taxon>Burkholderiales</taxon>
        <taxon>Comamonadaceae</taxon>
        <taxon>Ottowia</taxon>
    </lineage>
</organism>
<dbReference type="InterPro" id="IPR029058">
    <property type="entry name" value="AB_hydrolase_fold"/>
</dbReference>
<name>A0AAW6RFM4_9BURK</name>
<comment type="caution">
    <text evidence="1">The sequence shown here is derived from an EMBL/GenBank/DDBJ whole genome shotgun (WGS) entry which is preliminary data.</text>
</comment>
<accession>A0AAW6RFM4</accession>
<evidence type="ECO:0000313" key="2">
    <source>
        <dbReference type="Proteomes" id="UP001237156"/>
    </source>
</evidence>
<protein>
    <submittedName>
        <fullName evidence="1">DUF2974 domain-containing protein</fullName>
    </submittedName>
</protein>
<dbReference type="AlphaFoldDB" id="A0AAW6RFM4"/>
<dbReference type="Proteomes" id="UP001237156">
    <property type="component" value="Unassembled WGS sequence"/>
</dbReference>
<reference evidence="1 2" key="1">
    <citation type="submission" date="2023-04" db="EMBL/GenBank/DDBJ databases">
        <title>Ottowia paracancer sp. nov., isolated from human stomach.</title>
        <authorList>
            <person name="Song Y."/>
        </authorList>
    </citation>
    <scope>NUCLEOTIDE SEQUENCE [LARGE SCALE GENOMIC DNA]</scope>
    <source>
        <strain evidence="1 2">10c7w1</strain>
    </source>
</reference>
<dbReference type="Gene3D" id="1.10.287.700">
    <property type="entry name" value="Helix hairpin bin"/>
    <property type="match status" value="1"/>
</dbReference>